<feature type="domain" description="Cyclin C-terminal" evidence="9">
    <location>
        <begin position="311"/>
        <end position="429"/>
    </location>
</feature>
<accession>A0A553PX07</accession>
<keyword evidence="5 7" id="KW-0195">Cyclin</keyword>
<evidence type="ECO:0000313" key="11">
    <source>
        <dbReference type="Proteomes" id="UP000316079"/>
    </source>
</evidence>
<keyword evidence="3" id="KW-0132">Cell division</keyword>
<evidence type="ECO:0000259" key="9">
    <source>
        <dbReference type="SMART" id="SM01332"/>
    </source>
</evidence>
<comment type="function">
    <text evidence="1">Essential for the control of the cell cycle at the G2/M (mitosis) transition.</text>
</comment>
<comment type="similarity">
    <text evidence="2">Belongs to the cyclin family. Cyclin AB subfamily.</text>
</comment>
<keyword evidence="6" id="KW-0131">Cell cycle</keyword>
<dbReference type="InterPro" id="IPR048258">
    <property type="entry name" value="Cyclins_cyclin-box"/>
</dbReference>
<evidence type="ECO:0000256" key="1">
    <source>
        <dbReference type="ARBA" id="ARBA00003222"/>
    </source>
</evidence>
<dbReference type="Gene3D" id="1.10.472.10">
    <property type="entry name" value="Cyclin-like"/>
    <property type="match status" value="2"/>
</dbReference>
<dbReference type="EMBL" id="SRMA01026569">
    <property type="protein sequence ID" value="TRY82220.1"/>
    <property type="molecule type" value="Genomic_DNA"/>
</dbReference>
<dbReference type="InterPro" id="IPR039361">
    <property type="entry name" value="Cyclin"/>
</dbReference>
<dbReference type="PROSITE" id="PS00292">
    <property type="entry name" value="CYCLINS"/>
    <property type="match status" value="1"/>
</dbReference>
<evidence type="ECO:0000256" key="7">
    <source>
        <dbReference type="RuleBase" id="RU000383"/>
    </source>
</evidence>
<dbReference type="InterPro" id="IPR006671">
    <property type="entry name" value="Cyclin_N"/>
</dbReference>
<evidence type="ECO:0000256" key="3">
    <source>
        <dbReference type="ARBA" id="ARBA00022618"/>
    </source>
</evidence>
<evidence type="ECO:0000256" key="5">
    <source>
        <dbReference type="ARBA" id="ARBA00023127"/>
    </source>
</evidence>
<evidence type="ECO:0000256" key="2">
    <source>
        <dbReference type="ARBA" id="ARBA00006955"/>
    </source>
</evidence>
<dbReference type="FunFam" id="1.10.472.10:FF:000198">
    <property type="entry name" value="G2/mitotic-specific cyclin-B1"/>
    <property type="match status" value="1"/>
</dbReference>
<dbReference type="SMART" id="SM01332">
    <property type="entry name" value="Cyclin_C"/>
    <property type="match status" value="1"/>
</dbReference>
<evidence type="ECO:0000256" key="4">
    <source>
        <dbReference type="ARBA" id="ARBA00022776"/>
    </source>
</evidence>
<organism evidence="10 11">
    <name type="scientific">Danionella cerebrum</name>
    <dbReference type="NCBI Taxonomy" id="2873325"/>
    <lineage>
        <taxon>Eukaryota</taxon>
        <taxon>Metazoa</taxon>
        <taxon>Chordata</taxon>
        <taxon>Craniata</taxon>
        <taxon>Vertebrata</taxon>
        <taxon>Euteleostomi</taxon>
        <taxon>Actinopterygii</taxon>
        <taxon>Neopterygii</taxon>
        <taxon>Teleostei</taxon>
        <taxon>Ostariophysi</taxon>
        <taxon>Cypriniformes</taxon>
        <taxon>Danionidae</taxon>
        <taxon>Danioninae</taxon>
        <taxon>Danionella</taxon>
    </lineage>
</organism>
<dbReference type="InterPro" id="IPR013763">
    <property type="entry name" value="Cyclin-like_dom"/>
</dbReference>
<feature type="domain" description="Cyclin-like" evidence="8">
    <location>
        <begin position="315"/>
        <end position="396"/>
    </location>
</feature>
<dbReference type="Proteomes" id="UP000316079">
    <property type="component" value="Unassembled WGS sequence"/>
</dbReference>
<dbReference type="AlphaFoldDB" id="A0A553PX07"/>
<dbReference type="GO" id="GO:0051301">
    <property type="term" value="P:cell division"/>
    <property type="evidence" value="ECO:0007669"/>
    <property type="project" value="UniProtKB-KW"/>
</dbReference>
<evidence type="ECO:0000259" key="8">
    <source>
        <dbReference type="SMART" id="SM00385"/>
    </source>
</evidence>
<dbReference type="PANTHER" id="PTHR10177">
    <property type="entry name" value="CYCLINS"/>
    <property type="match status" value="1"/>
</dbReference>
<dbReference type="InterPro" id="IPR036915">
    <property type="entry name" value="Cyclin-like_sf"/>
</dbReference>
<comment type="caution">
    <text evidence="10">The sequence shown here is derived from an EMBL/GenBank/DDBJ whole genome shotgun (WGS) entry which is preliminary data.</text>
</comment>
<keyword evidence="4" id="KW-0498">Mitosis</keyword>
<proteinExistence type="inferred from homology"/>
<dbReference type="Pfam" id="PF02984">
    <property type="entry name" value="Cyclin_C"/>
    <property type="match status" value="1"/>
</dbReference>
<dbReference type="SUPFAM" id="SSF47954">
    <property type="entry name" value="Cyclin-like"/>
    <property type="match status" value="2"/>
</dbReference>
<evidence type="ECO:0000313" key="10">
    <source>
        <dbReference type="EMBL" id="TRY82220.1"/>
    </source>
</evidence>
<reference evidence="10 11" key="1">
    <citation type="journal article" date="2019" name="Sci. Data">
        <title>Hybrid genome assembly and annotation of Danionella translucida.</title>
        <authorList>
            <person name="Kadobianskyi M."/>
            <person name="Schulze L."/>
            <person name="Schuelke M."/>
            <person name="Judkewitz B."/>
        </authorList>
    </citation>
    <scope>NUCLEOTIDE SEQUENCE [LARGE SCALE GENOMIC DNA]</scope>
    <source>
        <strain evidence="10 11">Bolton</strain>
    </source>
</reference>
<dbReference type="OrthoDB" id="5590282at2759"/>
<feature type="domain" description="Cyclin-like" evidence="8">
    <location>
        <begin position="218"/>
        <end position="302"/>
    </location>
</feature>
<sequence>MRNNNNNPNDEYSKEHKANMRILITGRSGQSETAERYLNHQLAFVSHGLFVFAEDTERKRGLLNRFCFILTSFSHHGNACLGEFSFGRNTNEPIYKGGNANGAVRRAILGELSNFPQKPIHVCPHPTTKYYHRWFLNYLVATNVDVSMKEEELCQAFSNSLFPVDDIDEGDGDMPQLCSEYVKDIYSYLHHLEEQQSIRPCYMRGYDINGRMRTLLIDWLIQVHSRFQLLQETLYMTVAVLDRFLQVQPVTRKKLQLVGVTAMLIACKYEEMFVPLVGDFVYIADDAFTKAQIRAMEMLMLRTLNFELGRPLALHFLRRASKAGNADAEKHTLAKYFLELTLLDYDMVHFKPSETAAAALFLSQLLLDDLKWSPTQQYYSNYDEAHLKPVIQHIAKNVFMVSQGQSKYTAVTKKYSSSKLMKISLLPQLKSSLVKDLAAPLMT</sequence>
<name>A0A553PX07_9TELE</name>
<gene>
    <name evidence="10" type="ORF">DNTS_023865</name>
</gene>
<evidence type="ECO:0000256" key="6">
    <source>
        <dbReference type="ARBA" id="ARBA00023306"/>
    </source>
</evidence>
<dbReference type="GO" id="GO:0005829">
    <property type="term" value="C:cytosol"/>
    <property type="evidence" value="ECO:0007669"/>
    <property type="project" value="UniProtKB-ARBA"/>
</dbReference>
<dbReference type="SMART" id="SM00385">
    <property type="entry name" value="CYCLIN"/>
    <property type="match status" value="2"/>
</dbReference>
<dbReference type="InterPro" id="IPR004367">
    <property type="entry name" value="Cyclin_C-dom"/>
</dbReference>
<keyword evidence="11" id="KW-1185">Reference proteome</keyword>
<protein>
    <submittedName>
        <fullName evidence="10">Uncharacterized protein</fullName>
    </submittedName>
</protein>
<dbReference type="Pfam" id="PF00134">
    <property type="entry name" value="Cyclin_N"/>
    <property type="match status" value="1"/>
</dbReference>